<dbReference type="KEGG" id="osu:NT6N_04190"/>
<gene>
    <name evidence="2" type="ORF">NT6N_04190</name>
</gene>
<reference evidence="2" key="1">
    <citation type="submission" date="2024-07" db="EMBL/GenBank/DDBJ databases">
        <title>Complete genome sequence of Verrucomicrobiaceae bacterium NT6N.</title>
        <authorList>
            <person name="Huang C."/>
            <person name="Takami H."/>
            <person name="Hamasaki K."/>
        </authorList>
    </citation>
    <scope>NUCLEOTIDE SEQUENCE</scope>
    <source>
        <strain evidence="2">NT6N</strain>
    </source>
</reference>
<feature type="compositionally biased region" description="Polar residues" evidence="1">
    <location>
        <begin position="1"/>
        <end position="14"/>
    </location>
</feature>
<protein>
    <submittedName>
        <fullName evidence="2">Uncharacterized protein</fullName>
    </submittedName>
</protein>
<organism evidence="2">
    <name type="scientific">Oceaniferula spumae</name>
    <dbReference type="NCBI Taxonomy" id="2979115"/>
    <lineage>
        <taxon>Bacteria</taxon>
        <taxon>Pseudomonadati</taxon>
        <taxon>Verrucomicrobiota</taxon>
        <taxon>Verrucomicrobiia</taxon>
        <taxon>Verrucomicrobiales</taxon>
        <taxon>Verrucomicrobiaceae</taxon>
        <taxon>Oceaniferula</taxon>
    </lineage>
</organism>
<evidence type="ECO:0000256" key="1">
    <source>
        <dbReference type="SAM" id="MobiDB-lite"/>
    </source>
</evidence>
<name>A0AAT9FHE5_9BACT</name>
<dbReference type="AlphaFoldDB" id="A0AAT9FHE5"/>
<accession>A0AAT9FHE5</accession>
<evidence type="ECO:0000313" key="2">
    <source>
        <dbReference type="EMBL" id="BDS05379.1"/>
    </source>
</evidence>
<feature type="region of interest" description="Disordered" evidence="1">
    <location>
        <begin position="1"/>
        <end position="27"/>
    </location>
</feature>
<sequence>MASSINRINCINRKQANKAEHTNPLPVQSRKFQMIPTLNPEVVARPR</sequence>
<dbReference type="EMBL" id="AP026866">
    <property type="protein sequence ID" value="BDS05379.1"/>
    <property type="molecule type" value="Genomic_DNA"/>
</dbReference>
<proteinExistence type="predicted"/>